<evidence type="ECO:0000313" key="2">
    <source>
        <dbReference type="Proteomes" id="UP001437256"/>
    </source>
</evidence>
<comment type="caution">
    <text evidence="1">The sequence shown here is derived from an EMBL/GenBank/DDBJ whole genome shotgun (WGS) entry which is preliminary data.</text>
</comment>
<protein>
    <submittedName>
        <fullName evidence="1">Uncharacterized protein</fullName>
    </submittedName>
</protein>
<accession>A0ABR2Z735</accession>
<feature type="non-terminal residue" evidence="1">
    <location>
        <position position="1"/>
    </location>
</feature>
<dbReference type="Proteomes" id="UP001437256">
    <property type="component" value="Unassembled WGS sequence"/>
</dbReference>
<feature type="non-terminal residue" evidence="1">
    <location>
        <position position="267"/>
    </location>
</feature>
<name>A0ABR2Z735_9AGAR</name>
<keyword evidence="2" id="KW-1185">Reference proteome</keyword>
<proteinExistence type="predicted"/>
<evidence type="ECO:0000313" key="1">
    <source>
        <dbReference type="EMBL" id="KAL0056656.1"/>
    </source>
</evidence>
<sequence length="267" mass="30504">ARDLDNITDRFKTRPKSFHVESSSDLDASEENHAIRSRCGIMENAAILKINGHKYWERILTFGEMFQSDPPRSFTFIVADCRCCSDADFASLYSHKRYEAICLRAAQAHTPIILPRYPIHFSPAKFSDMLLKYLIDSPLLQQCVFGSELLAQCQVLFSIVDRCGGRVILPTAKIEEHREKLLDCLETRHSLVEAETLKFRVTSLFDFSGLGWMIPERTRDRIYHNVLSANRDREKLILILTAIFIAGKYLAPNPKVIEALLDLNPGE</sequence>
<organism evidence="1 2">
    <name type="scientific">Marasmius tenuissimus</name>
    <dbReference type="NCBI Taxonomy" id="585030"/>
    <lineage>
        <taxon>Eukaryota</taxon>
        <taxon>Fungi</taxon>
        <taxon>Dikarya</taxon>
        <taxon>Basidiomycota</taxon>
        <taxon>Agaricomycotina</taxon>
        <taxon>Agaricomycetes</taxon>
        <taxon>Agaricomycetidae</taxon>
        <taxon>Agaricales</taxon>
        <taxon>Marasmiineae</taxon>
        <taxon>Marasmiaceae</taxon>
        <taxon>Marasmius</taxon>
    </lineage>
</organism>
<gene>
    <name evidence="1" type="ORF">AAF712_016738</name>
</gene>
<dbReference type="EMBL" id="JBBXMP010001114">
    <property type="protein sequence ID" value="KAL0056656.1"/>
    <property type="molecule type" value="Genomic_DNA"/>
</dbReference>
<reference evidence="1 2" key="1">
    <citation type="submission" date="2024-05" db="EMBL/GenBank/DDBJ databases">
        <title>A draft genome resource for the thread blight pathogen Marasmius tenuissimus strain MS-2.</title>
        <authorList>
            <person name="Yulfo-Soto G.E."/>
            <person name="Baruah I.K."/>
            <person name="Amoako-Attah I."/>
            <person name="Bukari Y."/>
            <person name="Meinhardt L.W."/>
            <person name="Bailey B.A."/>
            <person name="Cohen S.P."/>
        </authorList>
    </citation>
    <scope>NUCLEOTIDE SEQUENCE [LARGE SCALE GENOMIC DNA]</scope>
    <source>
        <strain evidence="1 2">MS-2</strain>
    </source>
</reference>